<dbReference type="Pfam" id="PF00528">
    <property type="entry name" value="BPD_transp_1"/>
    <property type="match status" value="1"/>
</dbReference>
<feature type="transmembrane region" description="Helical" evidence="7">
    <location>
        <begin position="202"/>
        <end position="219"/>
    </location>
</feature>
<evidence type="ECO:0000256" key="2">
    <source>
        <dbReference type="ARBA" id="ARBA00022448"/>
    </source>
</evidence>
<feature type="transmembrane region" description="Helical" evidence="7">
    <location>
        <begin position="136"/>
        <end position="156"/>
    </location>
</feature>
<feature type="transmembrane region" description="Helical" evidence="7">
    <location>
        <begin position="162"/>
        <end position="181"/>
    </location>
</feature>
<dbReference type="EMBL" id="FNLO01000006">
    <property type="protein sequence ID" value="SDV48988.1"/>
    <property type="molecule type" value="Genomic_DNA"/>
</dbReference>
<evidence type="ECO:0000256" key="7">
    <source>
        <dbReference type="RuleBase" id="RU363032"/>
    </source>
</evidence>
<comment type="similarity">
    <text evidence="7">Belongs to the binding-protein-dependent transport system permease family.</text>
</comment>
<dbReference type="SUPFAM" id="SSF161098">
    <property type="entry name" value="MetI-like"/>
    <property type="match status" value="1"/>
</dbReference>
<evidence type="ECO:0000259" key="8">
    <source>
        <dbReference type="PROSITE" id="PS50928"/>
    </source>
</evidence>
<dbReference type="PANTHER" id="PTHR30151">
    <property type="entry name" value="ALKANE SULFONATE ABC TRANSPORTER-RELATED, MEMBRANE SUBUNIT"/>
    <property type="match status" value="1"/>
</dbReference>
<keyword evidence="4 7" id="KW-0812">Transmembrane</keyword>
<evidence type="ECO:0000256" key="5">
    <source>
        <dbReference type="ARBA" id="ARBA00022989"/>
    </source>
</evidence>
<keyword evidence="3" id="KW-1003">Cell membrane</keyword>
<dbReference type="Proteomes" id="UP000243719">
    <property type="component" value="Unassembled WGS sequence"/>
</dbReference>
<dbReference type="GO" id="GO:0005886">
    <property type="term" value="C:plasma membrane"/>
    <property type="evidence" value="ECO:0007669"/>
    <property type="project" value="UniProtKB-SubCell"/>
</dbReference>
<organism evidence="9 10">
    <name type="scientific">Chitinasiproducens palmae</name>
    <dbReference type="NCBI Taxonomy" id="1770053"/>
    <lineage>
        <taxon>Bacteria</taxon>
        <taxon>Pseudomonadati</taxon>
        <taxon>Pseudomonadota</taxon>
        <taxon>Betaproteobacteria</taxon>
        <taxon>Burkholderiales</taxon>
        <taxon>Burkholderiaceae</taxon>
        <taxon>Chitinasiproducens</taxon>
    </lineage>
</organism>
<keyword evidence="5 7" id="KW-1133">Transmembrane helix</keyword>
<sequence>MVAEMGARVQEPRTVTSRESACEACSAAKVRTRLRWWPRNRIAQWRLAGYLFPLGLLLLLEAAARSGLAPPNLLPAPSAVAGSLAELGATRLLRHVGASTSRVLGGFAIGAVLGIVLGGAMALSRKVEALLDPTFQALRAVPSLAWVPVLLLWLGIDEGPKIALTAIGAFFPVQLSVLAGIRGVDRKLVELGRVHRLSPLALFMRILLPAALPQVLTGLRTGLSLAWMFMVAAELIATTRGLGYLLSDGRETGRLDLVFGAIFLLAVLGKISDSVMKWLEQRLLAWRDETPASGRSQRTSPPNRRHSS</sequence>
<evidence type="ECO:0000313" key="9">
    <source>
        <dbReference type="EMBL" id="SDV48988.1"/>
    </source>
</evidence>
<dbReference type="RefSeq" id="WP_235837923.1">
    <property type="nucleotide sequence ID" value="NZ_FNLO01000006.1"/>
</dbReference>
<name>A0A1H2PQ89_9BURK</name>
<proteinExistence type="inferred from homology"/>
<keyword evidence="10" id="KW-1185">Reference proteome</keyword>
<evidence type="ECO:0000256" key="6">
    <source>
        <dbReference type="ARBA" id="ARBA00023136"/>
    </source>
</evidence>
<dbReference type="GO" id="GO:0010438">
    <property type="term" value="P:cellular response to sulfur starvation"/>
    <property type="evidence" value="ECO:0007669"/>
    <property type="project" value="TreeGrafter"/>
</dbReference>
<dbReference type="InterPro" id="IPR035906">
    <property type="entry name" value="MetI-like_sf"/>
</dbReference>
<reference evidence="10" key="1">
    <citation type="submission" date="2016-09" db="EMBL/GenBank/DDBJ databases">
        <authorList>
            <person name="Varghese N."/>
            <person name="Submissions S."/>
        </authorList>
    </citation>
    <scope>NUCLEOTIDE SEQUENCE [LARGE SCALE GENOMIC DNA]</scope>
    <source>
        <strain evidence="10">JS23</strain>
    </source>
</reference>
<dbReference type="InterPro" id="IPR000515">
    <property type="entry name" value="MetI-like"/>
</dbReference>
<evidence type="ECO:0000256" key="4">
    <source>
        <dbReference type="ARBA" id="ARBA00022692"/>
    </source>
</evidence>
<keyword evidence="6 7" id="KW-0472">Membrane</keyword>
<evidence type="ECO:0000313" key="10">
    <source>
        <dbReference type="Proteomes" id="UP000243719"/>
    </source>
</evidence>
<feature type="transmembrane region" description="Helical" evidence="7">
    <location>
        <begin position="103"/>
        <end position="124"/>
    </location>
</feature>
<dbReference type="AlphaFoldDB" id="A0A1H2PQ89"/>
<dbReference type="STRING" id="1770053.SAMN05216551_106233"/>
<protein>
    <submittedName>
        <fullName evidence="9">Sulfonate transport system permease protein</fullName>
    </submittedName>
</protein>
<comment type="subcellular location">
    <subcellularLocation>
        <location evidence="1 7">Cell membrane</location>
        <topology evidence="1 7">Multi-pass membrane protein</topology>
    </subcellularLocation>
</comment>
<dbReference type="Gene3D" id="1.10.3720.10">
    <property type="entry name" value="MetI-like"/>
    <property type="match status" value="1"/>
</dbReference>
<dbReference type="CDD" id="cd06261">
    <property type="entry name" value="TM_PBP2"/>
    <property type="match status" value="1"/>
</dbReference>
<feature type="transmembrane region" description="Helical" evidence="7">
    <location>
        <begin position="45"/>
        <end position="64"/>
    </location>
</feature>
<dbReference type="FunFam" id="1.10.3720.10:FF:000003">
    <property type="entry name" value="Aliphatic sulfonate ABC transporter permease"/>
    <property type="match status" value="1"/>
</dbReference>
<gene>
    <name evidence="9" type="ORF">SAMN05216551_106233</name>
</gene>
<feature type="transmembrane region" description="Helical" evidence="7">
    <location>
        <begin position="225"/>
        <end position="245"/>
    </location>
</feature>
<dbReference type="PANTHER" id="PTHR30151:SF39">
    <property type="entry name" value="ABC TRANSPORTER PERMEASE PROTEIN"/>
    <property type="match status" value="1"/>
</dbReference>
<evidence type="ECO:0000256" key="1">
    <source>
        <dbReference type="ARBA" id="ARBA00004651"/>
    </source>
</evidence>
<accession>A0A1H2PQ89</accession>
<keyword evidence="2 7" id="KW-0813">Transport</keyword>
<dbReference type="PROSITE" id="PS50928">
    <property type="entry name" value="ABC_TM1"/>
    <property type="match status" value="1"/>
</dbReference>
<evidence type="ECO:0000256" key="3">
    <source>
        <dbReference type="ARBA" id="ARBA00022475"/>
    </source>
</evidence>
<dbReference type="GO" id="GO:0042918">
    <property type="term" value="P:alkanesulfonate transmembrane transport"/>
    <property type="evidence" value="ECO:0007669"/>
    <property type="project" value="UniProtKB-ARBA"/>
</dbReference>
<feature type="domain" description="ABC transmembrane type-1" evidence="8">
    <location>
        <begin position="96"/>
        <end position="276"/>
    </location>
</feature>